<reference evidence="2" key="1">
    <citation type="submission" date="2016-11" db="EMBL/GenBank/DDBJ databases">
        <authorList>
            <person name="Varghese N."/>
            <person name="Submissions S."/>
        </authorList>
    </citation>
    <scope>NUCLEOTIDE SEQUENCE [LARGE SCALE GENOMIC DNA]</scope>
    <source>
        <strain evidence="2">DSM 8595</strain>
    </source>
</reference>
<evidence type="ECO:0000313" key="2">
    <source>
        <dbReference type="Proteomes" id="UP000184699"/>
    </source>
</evidence>
<proteinExistence type="predicted"/>
<dbReference type="AlphaFoldDB" id="A0A1N6FDB2"/>
<keyword evidence="2" id="KW-1185">Reference proteome</keyword>
<gene>
    <name evidence="1" type="ORF">SAMN05443544_1947</name>
</gene>
<sequence>MEAPPQVLTDRKGELGELLRDAADLDSVLDAARALGYRVESREDL</sequence>
<accession>A0A1N6FDB2</accession>
<name>A0A1N6FDB2_9MICO</name>
<dbReference type="STRING" id="232089.SAMN05443544_1947"/>
<protein>
    <recommendedName>
        <fullName evidence="3">Nif11 domain-containing protein</fullName>
    </recommendedName>
</protein>
<evidence type="ECO:0000313" key="1">
    <source>
        <dbReference type="EMBL" id="SIN93196.1"/>
    </source>
</evidence>
<dbReference type="Proteomes" id="UP000184699">
    <property type="component" value="Unassembled WGS sequence"/>
</dbReference>
<dbReference type="EMBL" id="FSRJ01000002">
    <property type="protein sequence ID" value="SIN93196.1"/>
    <property type="molecule type" value="Genomic_DNA"/>
</dbReference>
<organism evidence="1 2">
    <name type="scientific">Agromyces cerinus subsp. cerinus</name>
    <dbReference type="NCBI Taxonomy" id="232089"/>
    <lineage>
        <taxon>Bacteria</taxon>
        <taxon>Bacillati</taxon>
        <taxon>Actinomycetota</taxon>
        <taxon>Actinomycetes</taxon>
        <taxon>Micrococcales</taxon>
        <taxon>Microbacteriaceae</taxon>
        <taxon>Agromyces</taxon>
    </lineage>
</organism>
<evidence type="ECO:0008006" key="3">
    <source>
        <dbReference type="Google" id="ProtNLM"/>
    </source>
</evidence>